<dbReference type="GO" id="GO:0016117">
    <property type="term" value="P:carotenoid biosynthetic process"/>
    <property type="evidence" value="ECO:0007669"/>
    <property type="project" value="UniProtKB-KW"/>
</dbReference>
<evidence type="ECO:0000256" key="5">
    <source>
        <dbReference type="RuleBase" id="RU362075"/>
    </source>
</evidence>
<gene>
    <name evidence="8" type="ORF">SAMN05444339_10324</name>
</gene>
<evidence type="ECO:0000256" key="3">
    <source>
        <dbReference type="ARBA" id="ARBA00022746"/>
    </source>
</evidence>
<name>A0A1M4Y7N8_LOKAT</name>
<organism evidence="8 9">
    <name type="scientific">Loktanella atrilutea</name>
    <dbReference type="NCBI Taxonomy" id="366533"/>
    <lineage>
        <taxon>Bacteria</taxon>
        <taxon>Pseudomonadati</taxon>
        <taxon>Pseudomonadota</taxon>
        <taxon>Alphaproteobacteria</taxon>
        <taxon>Rhodobacterales</taxon>
        <taxon>Roseobacteraceae</taxon>
        <taxon>Loktanella</taxon>
    </lineage>
</organism>
<dbReference type="STRING" id="366533.SAMN05444339_10324"/>
<dbReference type="RefSeq" id="WP_072856717.1">
    <property type="nucleotide sequence ID" value="NZ_FQUE01000003.1"/>
</dbReference>
<dbReference type="NCBIfam" id="NF045637">
    <property type="entry name" value="carotdesatCrtDProt"/>
    <property type="match status" value="1"/>
</dbReference>
<accession>A0A1M4Y7N8</accession>
<evidence type="ECO:0000313" key="8">
    <source>
        <dbReference type="EMBL" id="SHF01690.1"/>
    </source>
</evidence>
<dbReference type="InterPro" id="IPR036188">
    <property type="entry name" value="FAD/NAD-bd_sf"/>
</dbReference>
<dbReference type="InterPro" id="IPR002937">
    <property type="entry name" value="Amino_oxidase"/>
</dbReference>
<dbReference type="EMBL" id="FQUE01000003">
    <property type="protein sequence ID" value="SHF01690.1"/>
    <property type="molecule type" value="Genomic_DNA"/>
</dbReference>
<dbReference type="InterPro" id="IPR054841">
    <property type="entry name" value="carotdesatCrtD"/>
</dbReference>
<dbReference type="Pfam" id="PF01593">
    <property type="entry name" value="Amino_oxidase"/>
    <property type="match status" value="1"/>
</dbReference>
<dbReference type="PANTHER" id="PTHR43734">
    <property type="entry name" value="PHYTOENE DESATURASE"/>
    <property type="match status" value="1"/>
</dbReference>
<comment type="pathway">
    <text evidence="1 5">Carotenoid biosynthesis.</text>
</comment>
<dbReference type="InterPro" id="IPR008150">
    <property type="entry name" value="Phytoene_DH_bac_CS"/>
</dbReference>
<keyword evidence="3 5" id="KW-0125">Carotenoid biosynthesis</keyword>
<evidence type="ECO:0000256" key="6">
    <source>
        <dbReference type="SAM" id="MobiDB-lite"/>
    </source>
</evidence>
<dbReference type="GO" id="GO:0016627">
    <property type="term" value="F:oxidoreductase activity, acting on the CH-CH group of donors"/>
    <property type="evidence" value="ECO:0007669"/>
    <property type="project" value="UniProtKB-ARBA"/>
</dbReference>
<protein>
    <submittedName>
        <fullName evidence="8">1-hydroxycarotenoid 3,4-desaturase</fullName>
    </submittedName>
</protein>
<feature type="domain" description="Amine oxidase" evidence="7">
    <location>
        <begin position="14"/>
        <end position="292"/>
    </location>
</feature>
<dbReference type="PROSITE" id="PS00982">
    <property type="entry name" value="PHYTOENE_DH"/>
    <property type="match status" value="1"/>
</dbReference>
<keyword evidence="9" id="KW-1185">Reference proteome</keyword>
<keyword evidence="4 5" id="KW-0560">Oxidoreductase</keyword>
<comment type="similarity">
    <text evidence="2 5">Belongs to the carotenoid/retinoid oxidoreductase family.</text>
</comment>
<dbReference type="NCBIfam" id="TIGR02734">
    <property type="entry name" value="crtI_fam"/>
    <property type="match status" value="1"/>
</dbReference>
<evidence type="ECO:0000313" key="9">
    <source>
        <dbReference type="Proteomes" id="UP000183987"/>
    </source>
</evidence>
<feature type="region of interest" description="Disordered" evidence="6">
    <location>
        <begin position="483"/>
        <end position="512"/>
    </location>
</feature>
<reference evidence="9" key="1">
    <citation type="submission" date="2016-11" db="EMBL/GenBank/DDBJ databases">
        <authorList>
            <person name="Varghese N."/>
            <person name="Submissions S."/>
        </authorList>
    </citation>
    <scope>NUCLEOTIDE SEQUENCE [LARGE SCALE GENOMIC DNA]</scope>
    <source>
        <strain evidence="9">DSM 29326</strain>
    </source>
</reference>
<evidence type="ECO:0000259" key="7">
    <source>
        <dbReference type="Pfam" id="PF01593"/>
    </source>
</evidence>
<dbReference type="InterPro" id="IPR014105">
    <property type="entry name" value="Carotenoid/retinoid_OxRdtase"/>
</dbReference>
<dbReference type="SUPFAM" id="SSF51905">
    <property type="entry name" value="FAD/NAD(P)-binding domain"/>
    <property type="match status" value="1"/>
</dbReference>
<proteinExistence type="inferred from homology"/>
<evidence type="ECO:0000256" key="1">
    <source>
        <dbReference type="ARBA" id="ARBA00004829"/>
    </source>
</evidence>
<dbReference type="AlphaFoldDB" id="A0A1M4Y7N8"/>
<dbReference type="OrthoDB" id="9774675at2"/>
<dbReference type="Proteomes" id="UP000183987">
    <property type="component" value="Unassembled WGS sequence"/>
</dbReference>
<dbReference type="PANTHER" id="PTHR43734:SF7">
    <property type="entry name" value="4,4'-DIAPONEUROSPORENE OXYGENASE"/>
    <property type="match status" value="1"/>
</dbReference>
<sequence length="512" mass="53362">MDRQARIVIVGAGIGGLAAALRLAYAGCAVTVIEAQATPGGKMRTLPTAAGPVDAGPTVLTLKPVFDALFADVGLRLEDHLTLHPLRTLARHYWPDGATLDLTAEADDSAARIAQVFGPGSADDFRRFTARAARLFAAFEGPMMQAAQPSQRELVRRVLRQPRLALDMAPQRTLAGLVAASFREPRLAQLFARYATYVGGSPGASPALLSLIWEAEARGVWTVDGGMHALAATLARLAEGFGAAFRYGTPVRRIVRQGGKVSGVDTGAGFVAADMVLFNGDPAALHDGLLGPAPKAAVTEVAVTPRSLSAHVASFAAVPEGVPLAHHTVFFADDADAEFTAIAKGAVPRDATLYICAQDHGAAPGALQRFEIIRNAAPLGDHPAEDFSCQILMFDRLRLFGLHLSPGPVTLTGPADFARLFPGSRGSLYGRSPQGLTAALQRPTARTAVSGLYLCGGGTHPGAGVPMATLSARHAAETMLRDLASTSTSRPADTRGGMSTGSATTGRRAFPS</sequence>
<evidence type="ECO:0000256" key="4">
    <source>
        <dbReference type="ARBA" id="ARBA00023002"/>
    </source>
</evidence>
<evidence type="ECO:0000256" key="2">
    <source>
        <dbReference type="ARBA" id="ARBA00006046"/>
    </source>
</evidence>
<dbReference type="Gene3D" id="3.50.50.60">
    <property type="entry name" value="FAD/NAD(P)-binding domain"/>
    <property type="match status" value="2"/>
</dbReference>